<dbReference type="Gene3D" id="1.10.340.30">
    <property type="entry name" value="Hypothetical protein, domain 2"/>
    <property type="match status" value="1"/>
</dbReference>
<dbReference type="RefSeq" id="WP_187578235.1">
    <property type="nucleotide sequence ID" value="NZ_CP060713.1"/>
</dbReference>
<gene>
    <name evidence="1" type="ORF">H9L09_18235</name>
</gene>
<keyword evidence="2" id="KW-1185">Reference proteome</keyword>
<accession>A0A7G9R9W8</accession>
<dbReference type="KEGG" id="nmes:H9L09_18235"/>
<dbReference type="EMBL" id="CP060713">
    <property type="protein sequence ID" value="QNN52393.1"/>
    <property type="molecule type" value="Genomic_DNA"/>
</dbReference>
<dbReference type="AlphaFoldDB" id="A0A7G9R9W8"/>
<dbReference type="GO" id="GO:0004519">
    <property type="term" value="F:endonuclease activity"/>
    <property type="evidence" value="ECO:0007669"/>
    <property type="project" value="UniProtKB-KW"/>
</dbReference>
<keyword evidence="1" id="KW-0378">Hydrolase</keyword>
<proteinExistence type="predicted"/>
<keyword evidence="1" id="KW-0255">Endonuclease</keyword>
<evidence type="ECO:0000313" key="1">
    <source>
        <dbReference type="EMBL" id="QNN52393.1"/>
    </source>
</evidence>
<evidence type="ECO:0000313" key="2">
    <source>
        <dbReference type="Proteomes" id="UP000515947"/>
    </source>
</evidence>
<sequence length="206" mass="22656">MDPKADVRRLLEEHGTTYAAAAGIKLTDKPAPLFRLLVLTMLSSTRISAGIATEAARQLFAQGWRTPERMLASSWQQRVRALGAAGYRRYDESTATQLENLSRHLQEGYDGDLRRARPSRARGADALIEEIGSFPRIGPIGARIFCREVQAVWPEVRPFFDDRALETAQRLGLPTDPVTLAGLVPEDRVAELAAALARAHLAADPT</sequence>
<dbReference type="GO" id="GO:0006281">
    <property type="term" value="P:DNA repair"/>
    <property type="evidence" value="ECO:0007669"/>
    <property type="project" value="InterPro"/>
</dbReference>
<dbReference type="InterPro" id="IPR011257">
    <property type="entry name" value="DNA_glycosylase"/>
</dbReference>
<organism evidence="1 2">
    <name type="scientific">Nocardioides mesophilus</name>
    <dbReference type="NCBI Taxonomy" id="433659"/>
    <lineage>
        <taxon>Bacteria</taxon>
        <taxon>Bacillati</taxon>
        <taxon>Actinomycetota</taxon>
        <taxon>Actinomycetes</taxon>
        <taxon>Propionibacteriales</taxon>
        <taxon>Nocardioidaceae</taxon>
        <taxon>Nocardioides</taxon>
    </lineage>
</organism>
<protein>
    <submittedName>
        <fullName evidence="1">Endonuclease</fullName>
    </submittedName>
</protein>
<dbReference type="Proteomes" id="UP000515947">
    <property type="component" value="Chromosome"/>
</dbReference>
<dbReference type="SUPFAM" id="SSF48150">
    <property type="entry name" value="DNA-glycosylase"/>
    <property type="match status" value="1"/>
</dbReference>
<keyword evidence="1" id="KW-0540">Nuclease</keyword>
<name>A0A7G9R9W8_9ACTN</name>
<reference evidence="1 2" key="1">
    <citation type="submission" date="2020-08" db="EMBL/GenBank/DDBJ databases">
        <title>Genome sequence of Nocardioides mesophilus KACC 16243T.</title>
        <authorList>
            <person name="Hyun D.-W."/>
            <person name="Bae J.-W."/>
        </authorList>
    </citation>
    <scope>NUCLEOTIDE SEQUENCE [LARGE SCALE GENOMIC DNA]</scope>
    <source>
        <strain evidence="1 2">KACC 16243</strain>
    </source>
</reference>